<proteinExistence type="predicted"/>
<protein>
    <submittedName>
        <fullName evidence="1">Uncharacterized protein</fullName>
    </submittedName>
</protein>
<organism evidence="1">
    <name type="scientific">Arundo donax</name>
    <name type="common">Giant reed</name>
    <name type="synonym">Donax arundinaceus</name>
    <dbReference type="NCBI Taxonomy" id="35708"/>
    <lineage>
        <taxon>Eukaryota</taxon>
        <taxon>Viridiplantae</taxon>
        <taxon>Streptophyta</taxon>
        <taxon>Embryophyta</taxon>
        <taxon>Tracheophyta</taxon>
        <taxon>Spermatophyta</taxon>
        <taxon>Magnoliopsida</taxon>
        <taxon>Liliopsida</taxon>
        <taxon>Poales</taxon>
        <taxon>Poaceae</taxon>
        <taxon>PACMAD clade</taxon>
        <taxon>Arundinoideae</taxon>
        <taxon>Arundineae</taxon>
        <taxon>Arundo</taxon>
    </lineage>
</organism>
<dbReference type="AlphaFoldDB" id="A0A0A9G0P6"/>
<dbReference type="EMBL" id="GBRH01183688">
    <property type="protein sequence ID" value="JAE14208.1"/>
    <property type="molecule type" value="Transcribed_RNA"/>
</dbReference>
<accession>A0A0A9G0P6</accession>
<reference evidence="1" key="2">
    <citation type="journal article" date="2015" name="Data Brief">
        <title>Shoot transcriptome of the giant reed, Arundo donax.</title>
        <authorList>
            <person name="Barrero R.A."/>
            <person name="Guerrero F.D."/>
            <person name="Moolhuijzen P."/>
            <person name="Goolsby J.A."/>
            <person name="Tidwell J."/>
            <person name="Bellgard S.E."/>
            <person name="Bellgard M.I."/>
        </authorList>
    </citation>
    <scope>NUCLEOTIDE SEQUENCE</scope>
    <source>
        <tissue evidence="1">Shoot tissue taken approximately 20 cm above the soil surface</tissue>
    </source>
</reference>
<evidence type="ECO:0000313" key="1">
    <source>
        <dbReference type="EMBL" id="JAE14208.1"/>
    </source>
</evidence>
<reference evidence="1" key="1">
    <citation type="submission" date="2014-09" db="EMBL/GenBank/DDBJ databases">
        <authorList>
            <person name="Magalhaes I.L.F."/>
            <person name="Oliveira U."/>
            <person name="Santos F.R."/>
            <person name="Vidigal T.H.D.A."/>
            <person name="Brescovit A.D."/>
            <person name="Santos A.J."/>
        </authorList>
    </citation>
    <scope>NUCLEOTIDE SEQUENCE</scope>
    <source>
        <tissue evidence="1">Shoot tissue taken approximately 20 cm above the soil surface</tissue>
    </source>
</reference>
<name>A0A0A9G0P6_ARUDO</name>
<sequence length="40" mass="4471">MEERIRSLRTAGGNLEPVWMFPSASPAMAERRSEGPPSLR</sequence>